<dbReference type="GO" id="GO:0001006">
    <property type="term" value="F:RNA polymerase III type 3 promoter sequence-specific DNA binding"/>
    <property type="evidence" value="ECO:0007669"/>
    <property type="project" value="TreeGrafter"/>
</dbReference>
<evidence type="ECO:0000259" key="8">
    <source>
        <dbReference type="PROSITE" id="PS51294"/>
    </source>
</evidence>
<gene>
    <name evidence="9" type="ORF">MOBT1_002554</name>
</gene>
<evidence type="ECO:0000259" key="7">
    <source>
        <dbReference type="PROSITE" id="PS50090"/>
    </source>
</evidence>
<dbReference type="PANTHER" id="PTHR46621">
    <property type="entry name" value="SNRNA-ACTIVATING PROTEIN COMPLEX SUBUNIT 4"/>
    <property type="match status" value="1"/>
</dbReference>
<dbReference type="GO" id="GO:0019185">
    <property type="term" value="C:snRNA-activating protein complex"/>
    <property type="evidence" value="ECO:0007669"/>
    <property type="project" value="TreeGrafter"/>
</dbReference>
<keyword evidence="5" id="KW-0175">Coiled coil</keyword>
<evidence type="ECO:0000256" key="4">
    <source>
        <dbReference type="ARBA" id="ARBA00023242"/>
    </source>
</evidence>
<feature type="domain" description="HTH myb-type" evidence="8">
    <location>
        <begin position="322"/>
        <end position="370"/>
    </location>
</feature>
<dbReference type="InterPro" id="IPR017930">
    <property type="entry name" value="Myb_dom"/>
</dbReference>
<dbReference type="SUPFAM" id="SSF46689">
    <property type="entry name" value="Homeodomain-like"/>
    <property type="match status" value="3"/>
</dbReference>
<reference evidence="9" key="1">
    <citation type="submission" date="2023-03" db="EMBL/GenBank/DDBJ databases">
        <title>Mating type loci evolution in Malassezia.</title>
        <authorList>
            <person name="Coelho M.A."/>
        </authorList>
    </citation>
    <scope>NUCLEOTIDE SEQUENCE</scope>
    <source>
        <strain evidence="9">CBS 7876</strain>
    </source>
</reference>
<dbReference type="PANTHER" id="PTHR46621:SF1">
    <property type="entry name" value="SNRNA-ACTIVATING PROTEIN COMPLEX SUBUNIT 4"/>
    <property type="match status" value="1"/>
</dbReference>
<name>A0AAF0ITX0_9BASI</name>
<feature type="coiled-coil region" evidence="5">
    <location>
        <begin position="34"/>
        <end position="61"/>
    </location>
</feature>
<proteinExistence type="predicted"/>
<dbReference type="PROSITE" id="PS51294">
    <property type="entry name" value="HTH_MYB"/>
    <property type="match status" value="2"/>
</dbReference>
<feature type="domain" description="Myb-like" evidence="7">
    <location>
        <begin position="317"/>
        <end position="362"/>
    </location>
</feature>
<dbReference type="InterPro" id="IPR051575">
    <property type="entry name" value="Myb-like_DNA-bd"/>
</dbReference>
<dbReference type="InterPro" id="IPR009057">
    <property type="entry name" value="Homeodomain-like_sf"/>
</dbReference>
<dbReference type="AlphaFoldDB" id="A0AAF0ITX0"/>
<dbReference type="Gene3D" id="1.10.10.60">
    <property type="entry name" value="Homeodomain-like"/>
    <property type="match status" value="3"/>
</dbReference>
<organism evidence="9 10">
    <name type="scientific">Malassezia obtusa</name>
    <dbReference type="NCBI Taxonomy" id="76774"/>
    <lineage>
        <taxon>Eukaryota</taxon>
        <taxon>Fungi</taxon>
        <taxon>Dikarya</taxon>
        <taxon>Basidiomycota</taxon>
        <taxon>Ustilaginomycotina</taxon>
        <taxon>Malasseziomycetes</taxon>
        <taxon>Malasseziales</taxon>
        <taxon>Malasseziaceae</taxon>
        <taxon>Malassezia</taxon>
    </lineage>
</organism>
<protein>
    <submittedName>
        <fullName evidence="9">Uncharacterized protein</fullName>
    </submittedName>
</protein>
<evidence type="ECO:0000256" key="5">
    <source>
        <dbReference type="SAM" id="Coils"/>
    </source>
</evidence>
<dbReference type="GO" id="GO:0042795">
    <property type="term" value="P:snRNA transcription by RNA polymerase II"/>
    <property type="evidence" value="ECO:0007669"/>
    <property type="project" value="TreeGrafter"/>
</dbReference>
<accession>A0AAF0ITX0</accession>
<keyword evidence="1" id="KW-0805">Transcription regulation</keyword>
<feature type="compositionally biased region" description="Low complexity" evidence="6">
    <location>
        <begin position="391"/>
        <end position="417"/>
    </location>
</feature>
<dbReference type="PROSITE" id="PS50090">
    <property type="entry name" value="MYB_LIKE"/>
    <property type="match status" value="3"/>
</dbReference>
<keyword evidence="2" id="KW-0238">DNA-binding</keyword>
<dbReference type="Pfam" id="PF00249">
    <property type="entry name" value="Myb_DNA-binding"/>
    <property type="match status" value="2"/>
</dbReference>
<feature type="region of interest" description="Disordered" evidence="6">
    <location>
        <begin position="369"/>
        <end position="426"/>
    </location>
</feature>
<evidence type="ECO:0000256" key="1">
    <source>
        <dbReference type="ARBA" id="ARBA00023015"/>
    </source>
</evidence>
<dbReference type="GO" id="GO:0042796">
    <property type="term" value="P:snRNA transcription by RNA polymerase III"/>
    <property type="evidence" value="ECO:0007669"/>
    <property type="project" value="TreeGrafter"/>
</dbReference>
<dbReference type="GO" id="GO:0000978">
    <property type="term" value="F:RNA polymerase II cis-regulatory region sequence-specific DNA binding"/>
    <property type="evidence" value="ECO:0007669"/>
    <property type="project" value="TreeGrafter"/>
</dbReference>
<dbReference type="InterPro" id="IPR001005">
    <property type="entry name" value="SANT/Myb"/>
</dbReference>
<dbReference type="EMBL" id="CP119939">
    <property type="protein sequence ID" value="WFD03858.1"/>
    <property type="molecule type" value="Genomic_DNA"/>
</dbReference>
<dbReference type="SMART" id="SM00717">
    <property type="entry name" value="SANT"/>
    <property type="match status" value="4"/>
</dbReference>
<evidence type="ECO:0000256" key="2">
    <source>
        <dbReference type="ARBA" id="ARBA00023125"/>
    </source>
</evidence>
<keyword evidence="10" id="KW-1185">Reference proteome</keyword>
<dbReference type="CDD" id="cd00167">
    <property type="entry name" value="SANT"/>
    <property type="match status" value="3"/>
</dbReference>
<evidence type="ECO:0000256" key="3">
    <source>
        <dbReference type="ARBA" id="ARBA00023163"/>
    </source>
</evidence>
<evidence type="ECO:0000313" key="10">
    <source>
        <dbReference type="Proteomes" id="UP001214603"/>
    </source>
</evidence>
<feature type="domain" description="HTH myb-type" evidence="8">
    <location>
        <begin position="266"/>
        <end position="314"/>
    </location>
</feature>
<sequence length="426" mass="47146">MELQQLERLHAQLGTLRDAGDAQRHAQHEALRALDAEQQLVDDALAQIATLERQAAADRELVLAPVAPRVRYTLPLVRHKSPLLAAHAAERRRTRALLSAPQWSAQDLECLRIAVENERVRAAALHTDADVLDWSRIAAQVPFHTPADCRTRWRFFERPGVNLTRWSTGEKRTLAASVDQACPAWEAAAEALRTGRTGYAALEAYQRGVKPAIDWTPERDAALLAAVQALGPDWKAVVQHLGYPAFCASLCHQRHGKLKSTALRLGRWSAEEDAALRAAVAEYGCDWKRVEIRVPGRSGQQCRERWVGRLANIPVGETQATRRAWLPEEDARLRECVQKYKTWVQVAEHVGGRSDKMVRERWLLLRRRDEEEARRQRGEPVPTRRGRRSDASGSAGASASAAGASANAAGAPASTPRGAPPPHAPP</sequence>
<evidence type="ECO:0000256" key="6">
    <source>
        <dbReference type="SAM" id="MobiDB-lite"/>
    </source>
</evidence>
<dbReference type="Proteomes" id="UP001214603">
    <property type="component" value="Chromosome 6"/>
</dbReference>
<feature type="domain" description="Myb-like" evidence="7">
    <location>
        <begin position="260"/>
        <end position="310"/>
    </location>
</feature>
<evidence type="ECO:0000313" key="9">
    <source>
        <dbReference type="EMBL" id="WFD03858.1"/>
    </source>
</evidence>
<keyword evidence="4" id="KW-0539">Nucleus</keyword>
<feature type="compositionally biased region" description="Basic and acidic residues" evidence="6">
    <location>
        <begin position="369"/>
        <end position="378"/>
    </location>
</feature>
<feature type="domain" description="Myb-like" evidence="7">
    <location>
        <begin position="103"/>
        <end position="157"/>
    </location>
</feature>
<keyword evidence="3" id="KW-0804">Transcription</keyword>